<dbReference type="SUPFAM" id="SSF51182">
    <property type="entry name" value="RmlC-like cupins"/>
    <property type="match status" value="1"/>
</dbReference>
<feature type="domain" description="Cupin type-2" evidence="1">
    <location>
        <begin position="36"/>
        <end position="88"/>
    </location>
</feature>
<dbReference type="InterPro" id="IPR052044">
    <property type="entry name" value="PKS_Associated_Protein"/>
</dbReference>
<evidence type="ECO:0000313" key="3">
    <source>
        <dbReference type="Proteomes" id="UP001161325"/>
    </source>
</evidence>
<dbReference type="CDD" id="cd02226">
    <property type="entry name" value="cupin_YdbB-like"/>
    <property type="match status" value="1"/>
</dbReference>
<accession>A0AA37QCJ2</accession>
<comment type="caution">
    <text evidence="2">The sequence shown here is derived from an EMBL/GenBank/DDBJ whole genome shotgun (WGS) entry which is preliminary data.</text>
</comment>
<dbReference type="RefSeq" id="WP_284348662.1">
    <property type="nucleotide sequence ID" value="NZ_BRXS01000001.1"/>
</dbReference>
<dbReference type="InterPro" id="IPR011051">
    <property type="entry name" value="RmlC_Cupin_sf"/>
</dbReference>
<evidence type="ECO:0000313" key="2">
    <source>
        <dbReference type="EMBL" id="GLC24213.1"/>
    </source>
</evidence>
<dbReference type="Pfam" id="PF07883">
    <property type="entry name" value="Cupin_2"/>
    <property type="match status" value="1"/>
</dbReference>
<evidence type="ECO:0000259" key="1">
    <source>
        <dbReference type="Pfam" id="PF07883"/>
    </source>
</evidence>
<proteinExistence type="predicted"/>
<dbReference type="EMBL" id="BRXS01000001">
    <property type="protein sequence ID" value="GLC24213.1"/>
    <property type="molecule type" value="Genomic_DNA"/>
</dbReference>
<organism evidence="2 3">
    <name type="scientific">Roseisolibacter agri</name>
    <dbReference type="NCBI Taxonomy" id="2014610"/>
    <lineage>
        <taxon>Bacteria</taxon>
        <taxon>Pseudomonadati</taxon>
        <taxon>Gemmatimonadota</taxon>
        <taxon>Gemmatimonadia</taxon>
        <taxon>Gemmatimonadales</taxon>
        <taxon>Gemmatimonadaceae</taxon>
        <taxon>Roseisolibacter</taxon>
    </lineage>
</organism>
<dbReference type="Proteomes" id="UP001161325">
    <property type="component" value="Unassembled WGS sequence"/>
</dbReference>
<reference evidence="2" key="1">
    <citation type="submission" date="2022-08" db="EMBL/GenBank/DDBJ databases">
        <title>Draft genome sequencing of Roseisolibacter agri AW1220.</title>
        <authorList>
            <person name="Tobiishi Y."/>
            <person name="Tonouchi A."/>
        </authorList>
    </citation>
    <scope>NUCLEOTIDE SEQUENCE</scope>
    <source>
        <strain evidence="2">AW1220</strain>
    </source>
</reference>
<keyword evidence="3" id="KW-1185">Reference proteome</keyword>
<dbReference type="InterPro" id="IPR013096">
    <property type="entry name" value="Cupin_2"/>
</dbReference>
<dbReference type="InterPro" id="IPR014710">
    <property type="entry name" value="RmlC-like_jellyroll"/>
</dbReference>
<dbReference type="AlphaFoldDB" id="A0AA37QCJ2"/>
<protein>
    <recommendedName>
        <fullName evidence="1">Cupin type-2 domain-containing protein</fullName>
    </recommendedName>
</protein>
<dbReference type="PANTHER" id="PTHR36114">
    <property type="entry name" value="16.7 KDA PROTEIN IN WHIE LOCUS"/>
    <property type="match status" value="1"/>
</dbReference>
<sequence length="121" mass="13486">MLVPIDFAAEFERLADFWSPHVVARVNDSYVKVAKLQGEFVWHAHADEDELFLVMRGQLVIQLEDGEVVLGPGQSVVVPRGVRHNPMAAEECWVVLVEPVATKHTGDVVTDRTRSIAEQLA</sequence>
<dbReference type="Gene3D" id="2.60.120.10">
    <property type="entry name" value="Jelly Rolls"/>
    <property type="match status" value="1"/>
</dbReference>
<gene>
    <name evidence="2" type="ORF">rosag_07260</name>
</gene>
<name>A0AA37QCJ2_9BACT</name>
<dbReference type="PANTHER" id="PTHR36114:SF1">
    <property type="entry name" value="16.7 KDA PROTEIN IN WHIE LOCUS"/>
    <property type="match status" value="1"/>
</dbReference>